<gene>
    <name evidence="1" type="ORF">NCTC10741_00075</name>
</gene>
<reference evidence="1 2" key="1">
    <citation type="submission" date="2018-12" db="EMBL/GenBank/DDBJ databases">
        <authorList>
            <consortium name="Pathogen Informatics"/>
        </authorList>
    </citation>
    <scope>NUCLEOTIDE SEQUENCE [LARGE SCALE GENOMIC DNA]</scope>
    <source>
        <strain evidence="1 2">NCTC10741</strain>
    </source>
</reference>
<dbReference type="EMBL" id="LR131273">
    <property type="protein sequence ID" value="VDR36980.1"/>
    <property type="molecule type" value="Genomic_DNA"/>
</dbReference>
<evidence type="ECO:0008006" key="3">
    <source>
        <dbReference type="Google" id="ProtNLM"/>
    </source>
</evidence>
<evidence type="ECO:0000313" key="1">
    <source>
        <dbReference type="EMBL" id="VDR36980.1"/>
    </source>
</evidence>
<evidence type="ECO:0000313" key="2">
    <source>
        <dbReference type="Proteomes" id="UP000271626"/>
    </source>
</evidence>
<protein>
    <recommendedName>
        <fullName evidence="3">Phage minor capsid protein 2</fullName>
    </recommendedName>
</protein>
<sequence>MTQPAAASSYLAAAGTLDVVAFQRAQAAIAQGIVTVTGRAMQRHGLPTTPTARAQIVQRILPTVVAARRSSYEAGAAHLRYAARTAGAPTPVPAPIATYSRDVLDEAIEAAVEKTAPRGRVRVTEVDPAVLDQVSRSRPRVRVTVAATVAKHAQAAGRAVVADTADTLGDQVGWARVLTGAENCAFCVMLASRGPVYKTARDAQHRGRNQIDDTYHNNCDCVPTLVFKGRDWEGRERFELAEDLWTEATKGYRQKDALNALRRQLARAEREGWTHQQLLDVLLEENAP</sequence>
<dbReference type="Proteomes" id="UP000271626">
    <property type="component" value="Chromosome"/>
</dbReference>
<dbReference type="OrthoDB" id="3194844at2"/>
<organism evidence="1 2">
    <name type="scientific">Tsukamurella paurometabola</name>
    <name type="common">Corynebacterium paurometabolum</name>
    <dbReference type="NCBI Taxonomy" id="2061"/>
    <lineage>
        <taxon>Bacteria</taxon>
        <taxon>Bacillati</taxon>
        <taxon>Actinomycetota</taxon>
        <taxon>Actinomycetes</taxon>
        <taxon>Mycobacteriales</taxon>
        <taxon>Tsukamurellaceae</taxon>
        <taxon>Tsukamurella</taxon>
    </lineage>
</organism>
<dbReference type="InterPro" id="IPR057369">
    <property type="entry name" value="VG15"/>
</dbReference>
<name>A0A3P8M9E3_TSUPA</name>
<dbReference type="Pfam" id="PF25310">
    <property type="entry name" value="VG15"/>
    <property type="match status" value="1"/>
</dbReference>
<proteinExistence type="predicted"/>
<dbReference type="RefSeq" id="WP_126194429.1">
    <property type="nucleotide sequence ID" value="NZ_CP085954.1"/>
</dbReference>
<dbReference type="AlphaFoldDB" id="A0A3P8M9E3"/>
<accession>A0A3P8M9E3</accession>